<comment type="caution">
    <text evidence="9">The sequence shown here is derived from an EMBL/GenBank/DDBJ whole genome shotgun (WGS) entry which is preliminary data.</text>
</comment>
<dbReference type="InterPro" id="IPR046369">
    <property type="entry name" value="MAML1-3"/>
</dbReference>
<reference evidence="9 10" key="1">
    <citation type="submission" date="2019-08" db="EMBL/GenBank/DDBJ databases">
        <title>Whole genome of Aphis craccivora.</title>
        <authorList>
            <person name="Voronova N.V."/>
            <person name="Shulinski R.S."/>
            <person name="Bandarenka Y.V."/>
            <person name="Zhorov D.G."/>
            <person name="Warner D."/>
        </authorList>
    </citation>
    <scope>NUCLEOTIDE SEQUENCE [LARGE SCALE GENOMIC DNA]</scope>
    <source>
        <strain evidence="9">180601</strain>
        <tissue evidence="9">Whole Body</tissue>
    </source>
</reference>
<name>A0A6G0YYQ7_APHCR</name>
<keyword evidence="7" id="KW-0539">Nucleus</keyword>
<gene>
    <name evidence="9" type="ORF">FWK35_00033136</name>
</gene>
<evidence type="ECO:0000313" key="9">
    <source>
        <dbReference type="EMBL" id="KAF0763106.1"/>
    </source>
</evidence>
<dbReference type="PANTHER" id="PTHR15692">
    <property type="entry name" value="MASTERMIND-LIKE"/>
    <property type="match status" value="1"/>
</dbReference>
<dbReference type="GO" id="GO:0016607">
    <property type="term" value="C:nuclear speck"/>
    <property type="evidence" value="ECO:0007669"/>
    <property type="project" value="UniProtKB-SubCell"/>
</dbReference>
<evidence type="ECO:0000259" key="8">
    <source>
        <dbReference type="SMART" id="SM01275"/>
    </source>
</evidence>
<evidence type="ECO:0000256" key="1">
    <source>
        <dbReference type="ARBA" id="ARBA00004324"/>
    </source>
</evidence>
<sequence length="138" mass="15733">MNSDQIHSTKLASYHLNCGPEGLDQGALLGGGCGVLQQQSAAPGMADVVVHKRQAVIDRLKRRMEGYRRHNQDCVPRYSNAFAEQQNVQETLMLKQKYMETKTKRNVKKNDKKPMENGNAMPLNWFLEVNYPILQMNK</sequence>
<feature type="domain" description="Neurogenic mastermind-like N-terminal" evidence="8">
    <location>
        <begin position="51"/>
        <end position="108"/>
    </location>
</feature>
<evidence type="ECO:0000256" key="3">
    <source>
        <dbReference type="ARBA" id="ARBA00022976"/>
    </source>
</evidence>
<evidence type="ECO:0000256" key="5">
    <source>
        <dbReference type="ARBA" id="ARBA00023159"/>
    </source>
</evidence>
<keyword evidence="5" id="KW-0010">Activator</keyword>
<evidence type="ECO:0000256" key="6">
    <source>
        <dbReference type="ARBA" id="ARBA00023163"/>
    </source>
</evidence>
<evidence type="ECO:0000313" key="10">
    <source>
        <dbReference type="Proteomes" id="UP000478052"/>
    </source>
</evidence>
<comment type="subcellular location">
    <subcellularLocation>
        <location evidence="1">Nucleus speckle</location>
    </subcellularLocation>
</comment>
<evidence type="ECO:0000256" key="2">
    <source>
        <dbReference type="ARBA" id="ARBA00008081"/>
    </source>
</evidence>
<comment type="similarity">
    <text evidence="2">Belongs to the mastermind family.</text>
</comment>
<dbReference type="Pfam" id="PF09596">
    <property type="entry name" value="MamL-1"/>
    <property type="match status" value="1"/>
</dbReference>
<dbReference type="Proteomes" id="UP000478052">
    <property type="component" value="Unassembled WGS sequence"/>
</dbReference>
<dbReference type="AlphaFoldDB" id="A0A6G0YYQ7"/>
<dbReference type="OrthoDB" id="5982619at2759"/>
<dbReference type="Gene3D" id="6.10.250.970">
    <property type="match status" value="1"/>
</dbReference>
<evidence type="ECO:0000256" key="4">
    <source>
        <dbReference type="ARBA" id="ARBA00023015"/>
    </source>
</evidence>
<keyword evidence="3" id="KW-0914">Notch signaling pathway</keyword>
<keyword evidence="6" id="KW-0804">Transcription</keyword>
<accession>A0A6G0YYQ7</accession>
<dbReference type="EMBL" id="VUJU01001965">
    <property type="protein sequence ID" value="KAF0763106.1"/>
    <property type="molecule type" value="Genomic_DNA"/>
</dbReference>
<keyword evidence="4" id="KW-0805">Transcription regulation</keyword>
<dbReference type="PANTHER" id="PTHR15692:SF20">
    <property type="entry name" value="NEUROGENIC MASTERMIND-LIKE N-TERMINAL DOMAIN-CONTAINING PROTEIN"/>
    <property type="match status" value="1"/>
</dbReference>
<keyword evidence="10" id="KW-1185">Reference proteome</keyword>
<dbReference type="InterPro" id="IPR046370">
    <property type="entry name" value="MAML_N_sf"/>
</dbReference>
<dbReference type="GO" id="GO:0007221">
    <property type="term" value="P:positive regulation of transcription of Notch receptor target"/>
    <property type="evidence" value="ECO:0007669"/>
    <property type="project" value="InterPro"/>
</dbReference>
<dbReference type="SMART" id="SM01275">
    <property type="entry name" value="MamL-1"/>
    <property type="match status" value="1"/>
</dbReference>
<protein>
    <submittedName>
        <fullName evidence="9">GATA zinc finger domain-containing protein 10-like isoform X1</fullName>
    </submittedName>
</protein>
<proteinExistence type="inferred from homology"/>
<dbReference type="InterPro" id="IPR019082">
    <property type="entry name" value="Mastermind-like_N"/>
</dbReference>
<evidence type="ECO:0000256" key="7">
    <source>
        <dbReference type="ARBA" id="ARBA00023242"/>
    </source>
</evidence>
<dbReference type="GO" id="GO:0003713">
    <property type="term" value="F:transcription coactivator activity"/>
    <property type="evidence" value="ECO:0007669"/>
    <property type="project" value="InterPro"/>
</dbReference>
<organism evidence="9 10">
    <name type="scientific">Aphis craccivora</name>
    <name type="common">Cowpea aphid</name>
    <dbReference type="NCBI Taxonomy" id="307492"/>
    <lineage>
        <taxon>Eukaryota</taxon>
        <taxon>Metazoa</taxon>
        <taxon>Ecdysozoa</taxon>
        <taxon>Arthropoda</taxon>
        <taxon>Hexapoda</taxon>
        <taxon>Insecta</taxon>
        <taxon>Pterygota</taxon>
        <taxon>Neoptera</taxon>
        <taxon>Paraneoptera</taxon>
        <taxon>Hemiptera</taxon>
        <taxon>Sternorrhyncha</taxon>
        <taxon>Aphidomorpha</taxon>
        <taxon>Aphidoidea</taxon>
        <taxon>Aphididae</taxon>
        <taxon>Aphidini</taxon>
        <taxon>Aphis</taxon>
        <taxon>Aphis</taxon>
    </lineage>
</organism>